<reference evidence="3 4" key="2">
    <citation type="journal article" date="2010" name="J. Bacteriol.">
        <title>Complete genome sequence of Beijerinckia indica subsp. indica.</title>
        <authorList>
            <person name="Tamas I."/>
            <person name="Dedysh S.N."/>
            <person name="Liesack W."/>
            <person name="Stott M.B."/>
            <person name="Alam M."/>
            <person name="Murrell J.C."/>
            <person name="Dunfield P.F."/>
        </authorList>
    </citation>
    <scope>NUCLEOTIDE SEQUENCE [LARGE SCALE GENOMIC DNA]</scope>
    <source>
        <strain evidence="4">ATCC 9039 / DSM 1715 / NCIMB 8712</strain>
    </source>
</reference>
<dbReference type="HOGENOM" id="CLU_1944508_0_0_5"/>
<protein>
    <submittedName>
        <fullName evidence="3">Uncharacterized protein</fullName>
    </submittedName>
</protein>
<name>B2III1_BEII9</name>
<dbReference type="Proteomes" id="UP000001695">
    <property type="component" value="Chromosome"/>
</dbReference>
<sequence length="129" mass="13432">MKTTFARCMALALFCTTMLAAPLSASAQDSVSTPAVPNPMDGVKSQAAGTVKAVPPTVPQGVTNPVDNLKGQAAETVKQATPAVPKNPVEDIKDTAAKKAKAQECIDKANAQGLHGKARKKFKSKCKKQ</sequence>
<dbReference type="KEGG" id="bid:Bind_1120"/>
<evidence type="ECO:0000256" key="2">
    <source>
        <dbReference type="SAM" id="SignalP"/>
    </source>
</evidence>
<dbReference type="STRING" id="395963.Bind_1120"/>
<dbReference type="RefSeq" id="WP_012384119.1">
    <property type="nucleotide sequence ID" value="NC_010581.1"/>
</dbReference>
<organism evidence="3 4">
    <name type="scientific">Beijerinckia indica subsp. indica (strain ATCC 9039 / DSM 1715 / NCIMB 8712)</name>
    <dbReference type="NCBI Taxonomy" id="395963"/>
    <lineage>
        <taxon>Bacteria</taxon>
        <taxon>Pseudomonadati</taxon>
        <taxon>Pseudomonadota</taxon>
        <taxon>Alphaproteobacteria</taxon>
        <taxon>Hyphomicrobiales</taxon>
        <taxon>Beijerinckiaceae</taxon>
        <taxon>Beijerinckia</taxon>
    </lineage>
</organism>
<feature type="chain" id="PRO_5002778803" evidence="2">
    <location>
        <begin position="28"/>
        <end position="129"/>
    </location>
</feature>
<dbReference type="EMBL" id="CP001016">
    <property type="protein sequence ID" value="ACB94762.1"/>
    <property type="molecule type" value="Genomic_DNA"/>
</dbReference>
<reference evidence="4" key="1">
    <citation type="submission" date="2008-03" db="EMBL/GenBank/DDBJ databases">
        <title>Complete sequence of chromosome of Beijerinckia indica subsp. indica ATCC 9039.</title>
        <authorList>
            <consortium name="US DOE Joint Genome Institute"/>
            <person name="Copeland A."/>
            <person name="Lucas S."/>
            <person name="Lapidus A."/>
            <person name="Glavina del Rio T."/>
            <person name="Dalin E."/>
            <person name="Tice H."/>
            <person name="Bruce D."/>
            <person name="Goodwin L."/>
            <person name="Pitluck S."/>
            <person name="LaButti K."/>
            <person name="Schmutz J."/>
            <person name="Larimer F."/>
            <person name="Land M."/>
            <person name="Hauser L."/>
            <person name="Kyrpides N."/>
            <person name="Mikhailova N."/>
            <person name="Dunfield P.F."/>
            <person name="Dedysh S.N."/>
            <person name="Liesack W."/>
            <person name="Saw J.H."/>
            <person name="Alam M."/>
            <person name="Chen Y."/>
            <person name="Murrell J.C."/>
            <person name="Richardson P."/>
        </authorList>
    </citation>
    <scope>NUCLEOTIDE SEQUENCE [LARGE SCALE GENOMIC DNA]</scope>
    <source>
        <strain evidence="4">ATCC 9039 / DSM 1715 / NCIMB 8712</strain>
    </source>
</reference>
<evidence type="ECO:0000313" key="3">
    <source>
        <dbReference type="EMBL" id="ACB94762.1"/>
    </source>
</evidence>
<evidence type="ECO:0000313" key="4">
    <source>
        <dbReference type="Proteomes" id="UP000001695"/>
    </source>
</evidence>
<proteinExistence type="predicted"/>
<feature type="region of interest" description="Disordered" evidence="1">
    <location>
        <begin position="110"/>
        <end position="129"/>
    </location>
</feature>
<dbReference type="AlphaFoldDB" id="B2III1"/>
<feature type="region of interest" description="Disordered" evidence="1">
    <location>
        <begin position="29"/>
        <end position="67"/>
    </location>
</feature>
<evidence type="ECO:0000256" key="1">
    <source>
        <dbReference type="SAM" id="MobiDB-lite"/>
    </source>
</evidence>
<feature type="signal peptide" evidence="2">
    <location>
        <begin position="1"/>
        <end position="27"/>
    </location>
</feature>
<keyword evidence="2" id="KW-0732">Signal</keyword>
<keyword evidence="4" id="KW-1185">Reference proteome</keyword>
<gene>
    <name evidence="3" type="ordered locus">Bind_1120</name>
</gene>
<feature type="compositionally biased region" description="Basic residues" evidence="1">
    <location>
        <begin position="116"/>
        <end position="129"/>
    </location>
</feature>
<accession>B2III1</accession>